<feature type="compositionally biased region" description="Basic and acidic residues" evidence="2">
    <location>
        <begin position="67"/>
        <end position="150"/>
    </location>
</feature>
<protein>
    <recommendedName>
        <fullName evidence="1">Major sperm protein</fullName>
    </recommendedName>
</protein>
<dbReference type="AlphaFoldDB" id="Q1XFY6"/>
<organism evidence="5 6">
    <name type="scientific">Caenorhabditis elegans</name>
    <dbReference type="NCBI Taxonomy" id="6239"/>
    <lineage>
        <taxon>Eukaryota</taxon>
        <taxon>Metazoa</taxon>
        <taxon>Ecdysozoa</taxon>
        <taxon>Nematoda</taxon>
        <taxon>Chromadorea</taxon>
        <taxon>Rhabditida</taxon>
        <taxon>Rhabditina</taxon>
        <taxon>Rhabditomorpha</taxon>
        <taxon>Rhabditoidea</taxon>
        <taxon>Rhabditidae</taxon>
        <taxon>Peloderinae</taxon>
        <taxon>Caenorhabditis</taxon>
    </lineage>
</organism>
<feature type="region of interest" description="Disordered" evidence="2">
    <location>
        <begin position="56"/>
        <end position="168"/>
    </location>
</feature>
<evidence type="ECO:0000259" key="4">
    <source>
        <dbReference type="PROSITE" id="PS50202"/>
    </source>
</evidence>
<dbReference type="GeneID" id="171847"/>
<dbReference type="STRING" id="6239.W03D8.5.1"/>
<gene>
    <name evidence="5" type="ORF">CELE_W03D8.5</name>
    <name evidence="5 7" type="ORF">W03D8.5</name>
</gene>
<keyword evidence="6" id="KW-1185">Reference proteome</keyword>
<keyword evidence="3" id="KW-0732">Signal</keyword>
<feature type="chain" id="PRO_5004197505" description="Major sperm protein" evidence="3">
    <location>
        <begin position="18"/>
        <end position="267"/>
    </location>
</feature>
<dbReference type="Bgee" id="WBGene00020987">
    <property type="expression patterns" value="Expressed in adult organism and 1 other cell type or tissue"/>
</dbReference>
<dbReference type="PROSITE" id="PS50202">
    <property type="entry name" value="MSP"/>
    <property type="match status" value="1"/>
</dbReference>
<evidence type="ECO:0000313" key="7">
    <source>
        <dbReference type="WormBase" id="W03D8.5"/>
    </source>
</evidence>
<dbReference type="OrthoDB" id="5860817at2759"/>
<dbReference type="SMR" id="Q1XFY6"/>
<dbReference type="PANTHER" id="PTHR21515:SF10">
    <property type="entry name" value="MAJOR SPERM PROTEIN"/>
    <property type="match status" value="1"/>
</dbReference>
<dbReference type="PaxDb" id="6239-W03D8.5"/>
<dbReference type="UCSC" id="W03D8.5">
    <property type="organism name" value="c. elegans"/>
</dbReference>
<sequence>MFDYLIVIGILVSSVLLCGKKKKQKTDAPSAAEKSVDASPKSKSLMVVAAEPVDQEFRFAENQTETTQKDSEEMGEVEEKKNKKKEENKKAVEKVETVEPKEEKIEKKLEKMDSKKEKKEEKVEPKKEEQKEEKKEEKVGNVESESRKIPDTNTGKSHVSAYPPGQLLFTPDECQEKLTITNTHDKKIMYKLKLSDNIAFQLNPVFGVLEPGKSVDVAVTHRKSEPMEGKLIIVNSLLTGDEDKVKELFKQITKPTGDSVHVKLIVK</sequence>
<keyword evidence="1" id="KW-0206">Cytoskeleton</keyword>
<dbReference type="InterPro" id="IPR000535">
    <property type="entry name" value="MSP_dom"/>
</dbReference>
<dbReference type="Gene3D" id="2.60.40.10">
    <property type="entry name" value="Immunoglobulins"/>
    <property type="match status" value="1"/>
</dbReference>
<dbReference type="Proteomes" id="UP000001940">
    <property type="component" value="Chromosome I"/>
</dbReference>
<accession>Q1XFY6</accession>
<name>Q1XFY6_CAEEL</name>
<dbReference type="PANTHER" id="PTHR21515">
    <property type="entry name" value="MAJOR SPERM PROTEIN"/>
    <property type="match status" value="1"/>
</dbReference>
<dbReference type="InParanoid" id="Q1XFY6"/>
<dbReference type="InterPro" id="IPR008962">
    <property type="entry name" value="PapD-like_sf"/>
</dbReference>
<dbReference type="EMBL" id="BX284601">
    <property type="protein sequence ID" value="CCD73378.2"/>
    <property type="molecule type" value="Genomic_DNA"/>
</dbReference>
<dbReference type="HOGENOM" id="CLU_059627_0_0_1"/>
<evidence type="ECO:0000313" key="6">
    <source>
        <dbReference type="Proteomes" id="UP000001940"/>
    </source>
</evidence>
<reference evidence="5 6" key="1">
    <citation type="journal article" date="1998" name="Science">
        <title>Genome sequence of the nematode C. elegans: a platform for investigating biology.</title>
        <authorList>
            <consortium name="The C. elegans sequencing consortium"/>
            <person name="Sulson J.E."/>
            <person name="Waterston R."/>
        </authorList>
    </citation>
    <scope>NUCLEOTIDE SEQUENCE [LARGE SCALE GENOMIC DNA]</scope>
    <source>
        <strain evidence="5 6">Bristol N2</strain>
    </source>
</reference>
<dbReference type="InterPro" id="IPR013783">
    <property type="entry name" value="Ig-like_fold"/>
</dbReference>
<evidence type="ECO:0000313" key="5">
    <source>
        <dbReference type="EMBL" id="CCD73378.2"/>
    </source>
</evidence>
<keyword evidence="1" id="KW-0963">Cytoplasm</keyword>
<proteinExistence type="predicted"/>
<evidence type="ECO:0000256" key="3">
    <source>
        <dbReference type="SAM" id="SignalP"/>
    </source>
</evidence>
<dbReference type="eggNOG" id="ENOG502SEH0">
    <property type="taxonomic scope" value="Eukaryota"/>
</dbReference>
<feature type="signal peptide" evidence="3">
    <location>
        <begin position="1"/>
        <end position="17"/>
    </location>
</feature>
<evidence type="ECO:0000256" key="2">
    <source>
        <dbReference type="SAM" id="MobiDB-lite"/>
    </source>
</evidence>
<feature type="domain" description="MSP" evidence="4">
    <location>
        <begin position="158"/>
        <end position="267"/>
    </location>
</feature>
<dbReference type="CTD" id="171847"/>
<dbReference type="Pfam" id="PF00635">
    <property type="entry name" value="Motile_Sperm"/>
    <property type="match status" value="1"/>
</dbReference>
<dbReference type="KEGG" id="cel:CELE_W03D8.5"/>
<feature type="region of interest" description="Disordered" evidence="2">
    <location>
        <begin position="22"/>
        <end position="43"/>
    </location>
</feature>
<dbReference type="RefSeq" id="NP_491051.4">
    <property type="nucleotide sequence ID" value="NM_058650.4"/>
</dbReference>
<dbReference type="WormBase" id="W03D8.5">
    <property type="protein sequence ID" value="CE46919"/>
    <property type="gene ID" value="WBGene00020987"/>
</dbReference>
<evidence type="ECO:0000256" key="1">
    <source>
        <dbReference type="RuleBase" id="RU003425"/>
    </source>
</evidence>
<dbReference type="SUPFAM" id="SSF49354">
    <property type="entry name" value="PapD-like"/>
    <property type="match status" value="1"/>
</dbReference>
<dbReference type="AGR" id="WB:WBGene00020987"/>
<comment type="function">
    <text evidence="1">Central component in molecular interactions underlying sperm crawling. Forms an extensive filament system that extends from sperm villipoda, along the leading edge of the pseudopod.</text>
</comment>